<dbReference type="InterPro" id="IPR036314">
    <property type="entry name" value="SOD_C_sf"/>
</dbReference>
<accession>A0A5E6M5A5</accession>
<evidence type="ECO:0000313" key="7">
    <source>
        <dbReference type="Proteomes" id="UP000334923"/>
    </source>
</evidence>
<dbReference type="OrthoDB" id="9803125at2"/>
<protein>
    <recommendedName>
        <fullName evidence="2">superoxide dismutase</fullName>
        <ecNumber evidence="2">1.15.1.1</ecNumber>
    </recommendedName>
</protein>
<gene>
    <name evidence="6" type="primary">sodB</name>
    <name evidence="6" type="ORF">MAMT_00148</name>
</gene>
<dbReference type="PANTHER" id="PTHR11404:SF6">
    <property type="entry name" value="SUPEROXIDE DISMUTASE [MN], MITOCHONDRIAL"/>
    <property type="match status" value="1"/>
</dbReference>
<dbReference type="GO" id="GO:0046872">
    <property type="term" value="F:metal ion binding"/>
    <property type="evidence" value="ECO:0007669"/>
    <property type="project" value="UniProtKB-KW"/>
</dbReference>
<organism evidence="6 7">
    <name type="scientific">Methylacidimicrobium tartarophylax</name>
    <dbReference type="NCBI Taxonomy" id="1041768"/>
    <lineage>
        <taxon>Bacteria</taxon>
        <taxon>Pseudomonadati</taxon>
        <taxon>Verrucomicrobiota</taxon>
        <taxon>Methylacidimicrobium</taxon>
    </lineage>
</organism>
<dbReference type="Pfam" id="PF02777">
    <property type="entry name" value="Sod_Fe_C"/>
    <property type="match status" value="1"/>
</dbReference>
<dbReference type="PANTHER" id="PTHR11404">
    <property type="entry name" value="SUPEROXIDE DISMUTASE 2"/>
    <property type="match status" value="1"/>
</dbReference>
<evidence type="ECO:0000259" key="5">
    <source>
        <dbReference type="Pfam" id="PF02777"/>
    </source>
</evidence>
<dbReference type="SUPFAM" id="SSF54719">
    <property type="entry name" value="Fe,Mn superoxide dismutase (SOD), C-terminal domain"/>
    <property type="match status" value="1"/>
</dbReference>
<dbReference type="InterPro" id="IPR019832">
    <property type="entry name" value="Mn/Fe_SOD_C"/>
</dbReference>
<evidence type="ECO:0000256" key="4">
    <source>
        <dbReference type="ARBA" id="ARBA00023002"/>
    </source>
</evidence>
<dbReference type="Proteomes" id="UP000334923">
    <property type="component" value="Unassembled WGS sequence"/>
</dbReference>
<dbReference type="Gene3D" id="3.55.40.20">
    <property type="entry name" value="Iron/manganese superoxide dismutase, C-terminal domain"/>
    <property type="match status" value="1"/>
</dbReference>
<dbReference type="GO" id="GO:0004784">
    <property type="term" value="F:superoxide dismutase activity"/>
    <property type="evidence" value="ECO:0007669"/>
    <property type="project" value="UniProtKB-EC"/>
</dbReference>
<proteinExistence type="inferred from homology"/>
<keyword evidence="3" id="KW-0479">Metal-binding</keyword>
<keyword evidence="4 6" id="KW-0560">Oxidoreductase</keyword>
<reference evidence="6 7" key="1">
    <citation type="submission" date="2019-09" db="EMBL/GenBank/DDBJ databases">
        <authorList>
            <person name="Cremers G."/>
        </authorList>
    </citation>
    <scope>NUCLEOTIDE SEQUENCE [LARGE SCALE GENOMIC DNA]</scope>
    <source>
        <strain evidence="6">4A</strain>
    </source>
</reference>
<name>A0A5E6M5A5_9BACT</name>
<dbReference type="EMBL" id="CABFVA020000004">
    <property type="protein sequence ID" value="VVM04518.1"/>
    <property type="molecule type" value="Genomic_DNA"/>
</dbReference>
<dbReference type="AlphaFoldDB" id="A0A5E6M5A5"/>
<keyword evidence="7" id="KW-1185">Reference proteome</keyword>
<sequence length="200" mass="22110">MASTIADRTDLFRKKLLGKTGKISEKALEMHLGLYAIQVRRANELLPALQGKELPGDDRIAGSLFRANRLDFSYCLSSAKSHELYFATLGGAGGEPQGILRTWIDRDFGSLDRFLRDLRTTALASDSWAWTCLDHASGRLFNLLGDPRGAVPFWGGTPLLAIDMEDHAFLLDFNLDRAAYLDSLLGQIDWEVVASALPLL</sequence>
<evidence type="ECO:0000256" key="1">
    <source>
        <dbReference type="ARBA" id="ARBA00008714"/>
    </source>
</evidence>
<feature type="domain" description="Manganese/iron superoxide dismutase C-terminal" evidence="5">
    <location>
        <begin position="97"/>
        <end position="195"/>
    </location>
</feature>
<comment type="similarity">
    <text evidence="1">Belongs to the iron/manganese superoxide dismutase family.</text>
</comment>
<dbReference type="EC" id="1.15.1.1" evidence="2"/>
<evidence type="ECO:0000256" key="3">
    <source>
        <dbReference type="ARBA" id="ARBA00022723"/>
    </source>
</evidence>
<dbReference type="InterPro" id="IPR050265">
    <property type="entry name" value="Fe/Mn_Superoxide_Dismutase"/>
</dbReference>
<evidence type="ECO:0000256" key="2">
    <source>
        <dbReference type="ARBA" id="ARBA00012682"/>
    </source>
</evidence>
<evidence type="ECO:0000313" key="6">
    <source>
        <dbReference type="EMBL" id="VVM04518.1"/>
    </source>
</evidence>